<dbReference type="GO" id="GO:0005615">
    <property type="term" value="C:extracellular space"/>
    <property type="evidence" value="ECO:0007669"/>
    <property type="project" value="TreeGrafter"/>
</dbReference>
<sequence length="688" mass="80385">MFRWKKHVSWRKYLILISTSICVIFVLRLCKWRMYQRNSFTNHSANFSDDPFSETLLLENTCKLPLIEPNEWNLEGYIEHYRSIHCNSQMPNMASLDDGNLIVHGELESWKQVRVPKHQCYYQGLSGGLYPNISWYQLIGDLVEMTFALQIPPNKRLLVPYDQFIVRCYNKTLLGKISNEPFYNESIFYERAFVTFSKMDNMLKEKSEFAQADPEKPSLNILVLDSISRNQFLRHMHKTVAYMKRLGFITLEGYTKVGDNSAVNLLPILAGKSILPQIGGNGDEILPQNKIVSLENIEFLWTMMKDRKCVTMINDDIGSIFRGLFYYPNETFQGYKTPPTHFYFRPFHLFNYRHNKIPVNGQCLRTGEICAEVYLDIWETFATKFKDLCHFSFNFITDLTHNNPSNVEAIDDRLLTSLQRLHDSGVFNSMALIIMGDHGNRIGSIQRTYIGRIEERAPLFSIKLPDAFTFKYEREIKNLKKNTKRLTSNFDIHQTLKDISKAEFRRNRSYYDQKENECLGRGISLFDEVINENRTCEDAGIPENFCLCMERRNLSRLNSSSTEFKNLIELARNIIANNDCLDVNRLEVLSEKIDVYAINQMVRHGLRDQADWPKIRGKQAELEIMYFEINVTVPVITRNPENQRIFVLFRVKHYARAGSYALVSDPYVYRNEFGCAAKKLQTFCSRCI</sequence>
<dbReference type="PANTHER" id="PTHR10974">
    <property type="entry name" value="FI08016P-RELATED"/>
    <property type="match status" value="1"/>
</dbReference>
<dbReference type="PANTHER" id="PTHR10974:SF6">
    <property type="entry name" value="PROTEIN CBG19234"/>
    <property type="match status" value="1"/>
</dbReference>
<organism evidence="2 3">
    <name type="scientific">Onchocerca flexuosa</name>
    <dbReference type="NCBI Taxonomy" id="387005"/>
    <lineage>
        <taxon>Eukaryota</taxon>
        <taxon>Metazoa</taxon>
        <taxon>Ecdysozoa</taxon>
        <taxon>Nematoda</taxon>
        <taxon>Chromadorea</taxon>
        <taxon>Rhabditida</taxon>
        <taxon>Spirurina</taxon>
        <taxon>Spiruromorpha</taxon>
        <taxon>Filarioidea</taxon>
        <taxon>Onchocercidae</taxon>
        <taxon>Onchocerca</taxon>
    </lineage>
</organism>
<dbReference type="SUPFAM" id="SSF53649">
    <property type="entry name" value="Alkaline phosphatase-like"/>
    <property type="match status" value="1"/>
</dbReference>
<dbReference type="Gene3D" id="3.40.720.10">
    <property type="entry name" value="Alkaline Phosphatase, subunit A"/>
    <property type="match status" value="1"/>
</dbReference>
<dbReference type="Proteomes" id="UP000242913">
    <property type="component" value="Unassembled WGS sequence"/>
</dbReference>
<evidence type="ECO:0000313" key="3">
    <source>
        <dbReference type="Proteomes" id="UP000242913"/>
    </source>
</evidence>
<keyword evidence="3" id="KW-1185">Reference proteome</keyword>
<dbReference type="EMBL" id="KZ271558">
    <property type="protein sequence ID" value="OZC04923.1"/>
    <property type="molecule type" value="Genomic_DNA"/>
</dbReference>
<dbReference type="AlphaFoldDB" id="A0A238BIA5"/>
<keyword evidence="1" id="KW-0812">Transmembrane</keyword>
<evidence type="ECO:0000256" key="1">
    <source>
        <dbReference type="SAM" id="Phobius"/>
    </source>
</evidence>
<gene>
    <name evidence="2" type="ORF">X798_08115</name>
</gene>
<accession>A0A238BIA5</accession>
<evidence type="ECO:0008006" key="4">
    <source>
        <dbReference type="Google" id="ProtNLM"/>
    </source>
</evidence>
<reference evidence="2 3" key="1">
    <citation type="submission" date="2015-12" db="EMBL/GenBank/DDBJ databases">
        <title>Draft genome of the nematode, Onchocerca flexuosa.</title>
        <authorList>
            <person name="Mitreva M."/>
        </authorList>
    </citation>
    <scope>NUCLEOTIDE SEQUENCE [LARGE SCALE GENOMIC DNA]</scope>
    <source>
        <strain evidence="2">Red Deer</strain>
    </source>
</reference>
<dbReference type="Pfam" id="PF02995">
    <property type="entry name" value="DUF229"/>
    <property type="match status" value="1"/>
</dbReference>
<name>A0A238BIA5_9BILA</name>
<dbReference type="InterPro" id="IPR004245">
    <property type="entry name" value="DUF229"/>
</dbReference>
<dbReference type="CDD" id="cd16021">
    <property type="entry name" value="ALP_like"/>
    <property type="match status" value="1"/>
</dbReference>
<evidence type="ECO:0000313" key="2">
    <source>
        <dbReference type="EMBL" id="OZC04923.1"/>
    </source>
</evidence>
<dbReference type="FunFam" id="3.40.720.10:FF:000017">
    <property type="entry name" value="Predicted protein"/>
    <property type="match status" value="1"/>
</dbReference>
<feature type="transmembrane region" description="Helical" evidence="1">
    <location>
        <begin position="12"/>
        <end position="29"/>
    </location>
</feature>
<dbReference type="InterPro" id="IPR017850">
    <property type="entry name" value="Alkaline_phosphatase_core_sf"/>
</dbReference>
<protein>
    <recommendedName>
        <fullName evidence="4">DUF229 domain-containing protein</fullName>
    </recommendedName>
</protein>
<keyword evidence="1" id="KW-0472">Membrane</keyword>
<keyword evidence="1" id="KW-1133">Transmembrane helix</keyword>
<dbReference type="OrthoDB" id="413313at2759"/>
<proteinExistence type="predicted"/>